<feature type="non-terminal residue" evidence="2">
    <location>
        <position position="1"/>
    </location>
</feature>
<sequence>SSNDNSNDSENDTSDLTNDSSQNTHLIKSMHHIIYNSLFDYWNEPLMVSLLATLLDP</sequence>
<reference evidence="2" key="1">
    <citation type="submission" date="2021-06" db="EMBL/GenBank/DDBJ databases">
        <authorList>
            <person name="Kallberg Y."/>
            <person name="Tangrot J."/>
            <person name="Rosling A."/>
        </authorList>
    </citation>
    <scope>NUCLEOTIDE SEQUENCE</scope>
    <source>
        <strain evidence="2">MA453B</strain>
    </source>
</reference>
<gene>
    <name evidence="2" type="ORF">DERYTH_LOCUS14814</name>
</gene>
<dbReference type="AlphaFoldDB" id="A0A9N9IBD2"/>
<dbReference type="OrthoDB" id="2337609at2759"/>
<name>A0A9N9IBD2_9GLOM</name>
<dbReference type="Proteomes" id="UP000789405">
    <property type="component" value="Unassembled WGS sequence"/>
</dbReference>
<evidence type="ECO:0000313" key="3">
    <source>
        <dbReference type="Proteomes" id="UP000789405"/>
    </source>
</evidence>
<accession>A0A9N9IBD2</accession>
<feature type="region of interest" description="Disordered" evidence="1">
    <location>
        <begin position="1"/>
        <end position="21"/>
    </location>
</feature>
<evidence type="ECO:0000313" key="2">
    <source>
        <dbReference type="EMBL" id="CAG8727217.1"/>
    </source>
</evidence>
<dbReference type="EMBL" id="CAJVPY010011462">
    <property type="protein sequence ID" value="CAG8727217.1"/>
    <property type="molecule type" value="Genomic_DNA"/>
</dbReference>
<proteinExistence type="predicted"/>
<organism evidence="2 3">
    <name type="scientific">Dentiscutata erythropus</name>
    <dbReference type="NCBI Taxonomy" id="1348616"/>
    <lineage>
        <taxon>Eukaryota</taxon>
        <taxon>Fungi</taxon>
        <taxon>Fungi incertae sedis</taxon>
        <taxon>Mucoromycota</taxon>
        <taxon>Glomeromycotina</taxon>
        <taxon>Glomeromycetes</taxon>
        <taxon>Diversisporales</taxon>
        <taxon>Gigasporaceae</taxon>
        <taxon>Dentiscutata</taxon>
    </lineage>
</organism>
<comment type="caution">
    <text evidence="2">The sequence shown here is derived from an EMBL/GenBank/DDBJ whole genome shotgun (WGS) entry which is preliminary data.</text>
</comment>
<evidence type="ECO:0000256" key="1">
    <source>
        <dbReference type="SAM" id="MobiDB-lite"/>
    </source>
</evidence>
<keyword evidence="3" id="KW-1185">Reference proteome</keyword>
<protein>
    <submittedName>
        <fullName evidence="2">12377_t:CDS:1</fullName>
    </submittedName>
</protein>